<accession>A0A9D8KEX1</accession>
<keyword evidence="6" id="KW-0378">Hydrolase</keyword>
<dbReference type="InterPro" id="IPR011257">
    <property type="entry name" value="DNA_glycosylase"/>
</dbReference>
<reference evidence="6" key="2">
    <citation type="submission" date="2021-01" db="EMBL/GenBank/DDBJ databases">
        <authorList>
            <person name="Hahn C.R."/>
            <person name="Youssef N.H."/>
            <person name="Elshahed M."/>
        </authorList>
    </citation>
    <scope>NUCLEOTIDE SEQUENCE</scope>
    <source>
        <strain evidence="6">Zod_Metabat.24</strain>
    </source>
</reference>
<dbReference type="EMBL" id="JAFGIX010000022">
    <property type="protein sequence ID" value="MBN1572441.1"/>
    <property type="molecule type" value="Genomic_DNA"/>
</dbReference>
<dbReference type="Gene3D" id="1.10.1670.10">
    <property type="entry name" value="Helix-hairpin-Helix base-excision DNA repair enzymes (C-terminal)"/>
    <property type="match status" value="1"/>
</dbReference>
<dbReference type="GO" id="GO:0006284">
    <property type="term" value="P:base-excision repair"/>
    <property type="evidence" value="ECO:0007669"/>
    <property type="project" value="InterPro"/>
</dbReference>
<dbReference type="SUPFAM" id="SSF48150">
    <property type="entry name" value="DNA-glycosylase"/>
    <property type="match status" value="1"/>
</dbReference>
<comment type="caution">
    <text evidence="6">The sequence shown here is derived from an EMBL/GenBank/DDBJ whole genome shotgun (WGS) entry which is preliminary data.</text>
</comment>
<feature type="domain" description="HhH-GPD" evidence="5">
    <location>
        <begin position="45"/>
        <end position="209"/>
    </location>
</feature>
<gene>
    <name evidence="6" type="ORF">JW984_04510</name>
</gene>
<dbReference type="CDD" id="cd00056">
    <property type="entry name" value="ENDO3c"/>
    <property type="match status" value="1"/>
</dbReference>
<keyword evidence="1" id="KW-0004">4Fe-4S</keyword>
<keyword evidence="3" id="KW-0408">Iron</keyword>
<reference evidence="6" key="1">
    <citation type="journal article" date="2021" name="Environ. Microbiol.">
        <title>Genomic characterization of three novel Desulfobacterota classes expand the metabolic and phylogenetic diversity of the phylum.</title>
        <authorList>
            <person name="Murphy C.L."/>
            <person name="Biggerstaff J."/>
            <person name="Eichhorn A."/>
            <person name="Ewing E."/>
            <person name="Shahan R."/>
            <person name="Soriano D."/>
            <person name="Stewart S."/>
            <person name="VanMol K."/>
            <person name="Walker R."/>
            <person name="Walters P."/>
            <person name="Elshahed M.S."/>
            <person name="Youssef N.H."/>
        </authorList>
    </citation>
    <scope>NUCLEOTIDE SEQUENCE</scope>
    <source>
        <strain evidence="6">Zod_Metabat.24</strain>
    </source>
</reference>
<organism evidence="6 7">
    <name type="scientific">Candidatus Zymogenus saltonus</name>
    <dbReference type="NCBI Taxonomy" id="2844893"/>
    <lineage>
        <taxon>Bacteria</taxon>
        <taxon>Deltaproteobacteria</taxon>
        <taxon>Candidatus Zymogenia</taxon>
        <taxon>Candidatus Zymogeniales</taxon>
        <taxon>Candidatus Zymogenaceae</taxon>
        <taxon>Candidatus Zymogenus</taxon>
    </lineage>
</organism>
<evidence type="ECO:0000313" key="6">
    <source>
        <dbReference type="EMBL" id="MBN1572441.1"/>
    </source>
</evidence>
<dbReference type="Gene3D" id="1.10.340.30">
    <property type="entry name" value="Hypothetical protein, domain 2"/>
    <property type="match status" value="1"/>
</dbReference>
<keyword evidence="2" id="KW-0479">Metal-binding</keyword>
<evidence type="ECO:0000313" key="7">
    <source>
        <dbReference type="Proteomes" id="UP000809273"/>
    </source>
</evidence>
<dbReference type="PANTHER" id="PTHR10359:SF19">
    <property type="entry name" value="DNA REPAIR GLYCOSYLASE MJ1434-RELATED"/>
    <property type="match status" value="1"/>
</dbReference>
<dbReference type="Pfam" id="PF00730">
    <property type="entry name" value="HhH-GPD"/>
    <property type="match status" value="1"/>
</dbReference>
<evidence type="ECO:0000256" key="3">
    <source>
        <dbReference type="ARBA" id="ARBA00023004"/>
    </source>
</evidence>
<proteinExistence type="predicted"/>
<keyword evidence="6" id="KW-0255">Endonuclease</keyword>
<protein>
    <submittedName>
        <fullName evidence="6">Endonuclease III domain-containing protein</fullName>
    </submittedName>
</protein>
<evidence type="ECO:0000256" key="4">
    <source>
        <dbReference type="ARBA" id="ARBA00023014"/>
    </source>
</evidence>
<keyword evidence="6" id="KW-0540">Nuclease</keyword>
<dbReference type="GO" id="GO:0046872">
    <property type="term" value="F:metal ion binding"/>
    <property type="evidence" value="ECO:0007669"/>
    <property type="project" value="UniProtKB-KW"/>
</dbReference>
<evidence type="ECO:0000256" key="2">
    <source>
        <dbReference type="ARBA" id="ARBA00022723"/>
    </source>
</evidence>
<dbReference type="SMART" id="SM00478">
    <property type="entry name" value="ENDO3c"/>
    <property type="match status" value="1"/>
</dbReference>
<evidence type="ECO:0000256" key="1">
    <source>
        <dbReference type="ARBA" id="ARBA00022485"/>
    </source>
</evidence>
<evidence type="ECO:0000259" key="5">
    <source>
        <dbReference type="SMART" id="SM00478"/>
    </source>
</evidence>
<name>A0A9D8KEX1_9DELT</name>
<sequence length="226" mass="25745">MGDSEKILMNIFNRLLEHFGPQGWWPVENPESLTAPFEIAAGAILTQNTNWKNVESALKNLKGKNLLDPMRLDSFSEESLSSLIRPAGYFRVKAKRLKNYTSYLVQNYSGNVPQSLKGDLHKKRGELLQVNGIGPETADSILLYAGGRPIFVIDAYTKRVLVRHRIAVDEMKYDEYQSIFHDALLRNGDNRVVELFNEFHALFVACGKHYCRPKNPRCSECPLEKT</sequence>
<keyword evidence="4" id="KW-0411">Iron-sulfur</keyword>
<dbReference type="InterPro" id="IPR023170">
    <property type="entry name" value="HhH_base_excis_C"/>
</dbReference>
<dbReference type="Proteomes" id="UP000809273">
    <property type="component" value="Unassembled WGS sequence"/>
</dbReference>
<dbReference type="InterPro" id="IPR003265">
    <property type="entry name" value="HhH-GPD_domain"/>
</dbReference>
<dbReference type="PIRSF" id="PIRSF001435">
    <property type="entry name" value="Nth"/>
    <property type="match status" value="1"/>
</dbReference>
<dbReference type="GO" id="GO:0004519">
    <property type="term" value="F:endonuclease activity"/>
    <property type="evidence" value="ECO:0007669"/>
    <property type="project" value="UniProtKB-KW"/>
</dbReference>
<dbReference type="AlphaFoldDB" id="A0A9D8KEX1"/>
<dbReference type="PANTHER" id="PTHR10359">
    <property type="entry name" value="A/G-SPECIFIC ADENINE GLYCOSYLASE/ENDONUCLEASE III"/>
    <property type="match status" value="1"/>
</dbReference>
<dbReference type="GO" id="GO:0051539">
    <property type="term" value="F:4 iron, 4 sulfur cluster binding"/>
    <property type="evidence" value="ECO:0007669"/>
    <property type="project" value="UniProtKB-KW"/>
</dbReference>